<dbReference type="InterPro" id="IPR007657">
    <property type="entry name" value="Glycosyltransferase_61"/>
</dbReference>
<evidence type="ECO:0000256" key="2">
    <source>
        <dbReference type="ARBA" id="ARBA00022679"/>
    </source>
</evidence>
<gene>
    <name evidence="5" type="ORF">G5B46_02250</name>
</gene>
<dbReference type="AlphaFoldDB" id="A0A6G4QSA0"/>
<dbReference type="PIRSF" id="PIRSF030158">
    <property type="entry name" value="UCP030158"/>
    <property type="match status" value="1"/>
</dbReference>
<keyword evidence="1" id="KW-0328">Glycosyltransferase</keyword>
<reference evidence="5" key="1">
    <citation type="submission" date="2020-02" db="EMBL/GenBank/DDBJ databases">
        <authorList>
            <person name="Gao J."/>
            <person name="Sun J."/>
        </authorList>
    </citation>
    <scope>NUCLEOTIDE SEQUENCE</scope>
    <source>
        <strain evidence="5">602-2</strain>
    </source>
</reference>
<dbReference type="Pfam" id="PF04577">
    <property type="entry name" value="Glyco_transf_61"/>
    <property type="match status" value="1"/>
</dbReference>
<evidence type="ECO:0000259" key="4">
    <source>
        <dbReference type="Pfam" id="PF04577"/>
    </source>
</evidence>
<keyword evidence="3" id="KW-0325">Glycoprotein</keyword>
<dbReference type="RefSeq" id="WP_165255682.1">
    <property type="nucleotide sequence ID" value="NZ_JAAKGT010000001.1"/>
</dbReference>
<feature type="domain" description="Glycosyltransferase 61 catalytic" evidence="4">
    <location>
        <begin position="141"/>
        <end position="310"/>
    </location>
</feature>
<sequence>MAQLAAFDIVAERQALPMAEMGALRHAFFNGGEEGWSPLAEAEEPAAPPHLVRDLTESWPFPVDAPPPASEPAICHVRQVDWFPAYGVLAGPGGRVLQSAGGEALHRWPDLAPVSELMTDGPSQVLDRGVVFMPWGGGFNYGHFLLDAMPSVLAAVEQGFAAGAPVLAPRLKPWQKSLLAAAFPECEVREVRGRRIRLEQAAYATSMDHFLHAPTALVHRVAQRVGAAVPDRPGKGRRVYLSRRSQSMRVMVNEAELEAALRRRGFLIARPERMDALAQVALMRDADVVVGASGAALANAMFLKPGARVIEIQPANFTSRWVWAACRQVGVEWRGYVCPSPGDPRQASWLARARRGFRFAYRPPLDDLLAFVDAAL</sequence>
<dbReference type="EMBL" id="JAAKGT010000001">
    <property type="protein sequence ID" value="NGM48421.1"/>
    <property type="molecule type" value="Genomic_DNA"/>
</dbReference>
<dbReference type="GO" id="GO:0016757">
    <property type="term" value="F:glycosyltransferase activity"/>
    <property type="evidence" value="ECO:0007669"/>
    <property type="project" value="UniProtKB-KW"/>
</dbReference>
<protein>
    <submittedName>
        <fullName evidence="5">DUF563 domain-containing protein</fullName>
    </submittedName>
</protein>
<proteinExistence type="predicted"/>
<name>A0A6G4QSA0_9CAUL</name>
<evidence type="ECO:0000256" key="3">
    <source>
        <dbReference type="ARBA" id="ARBA00023180"/>
    </source>
</evidence>
<dbReference type="InterPro" id="IPR049625">
    <property type="entry name" value="Glyco_transf_61_cat"/>
</dbReference>
<evidence type="ECO:0000313" key="5">
    <source>
        <dbReference type="EMBL" id="NGM48421.1"/>
    </source>
</evidence>
<dbReference type="InterPro" id="IPR024698">
    <property type="entry name" value="Caps_psacc_synth_Cps23fI-typ"/>
</dbReference>
<comment type="caution">
    <text evidence="5">The sequence shown here is derived from an EMBL/GenBank/DDBJ whole genome shotgun (WGS) entry which is preliminary data.</text>
</comment>
<organism evidence="5">
    <name type="scientific">Caulobacter sp. 602-2</name>
    <dbReference type="NCBI Taxonomy" id="2710887"/>
    <lineage>
        <taxon>Bacteria</taxon>
        <taxon>Pseudomonadati</taxon>
        <taxon>Pseudomonadota</taxon>
        <taxon>Alphaproteobacteria</taxon>
        <taxon>Caulobacterales</taxon>
        <taxon>Caulobacteraceae</taxon>
        <taxon>Caulobacter</taxon>
    </lineage>
</organism>
<evidence type="ECO:0000256" key="1">
    <source>
        <dbReference type="ARBA" id="ARBA00022676"/>
    </source>
</evidence>
<dbReference type="PANTHER" id="PTHR20961">
    <property type="entry name" value="GLYCOSYLTRANSFERASE"/>
    <property type="match status" value="1"/>
</dbReference>
<accession>A0A6G4QSA0</accession>
<keyword evidence="2" id="KW-0808">Transferase</keyword>